<evidence type="ECO:0000256" key="1">
    <source>
        <dbReference type="ARBA" id="ARBA00006082"/>
    </source>
</evidence>
<feature type="region of interest" description="Disordered" evidence="5">
    <location>
        <begin position="415"/>
        <end position="443"/>
    </location>
</feature>
<dbReference type="Gene3D" id="3.30.1370.100">
    <property type="entry name" value="MutL, C-terminal domain, regulatory subdomain"/>
    <property type="match status" value="1"/>
</dbReference>
<dbReference type="FunFam" id="3.30.565.10:FF:000003">
    <property type="entry name" value="DNA mismatch repair endonuclease MutL"/>
    <property type="match status" value="1"/>
</dbReference>
<dbReference type="Gene3D" id="3.30.230.10">
    <property type="match status" value="1"/>
</dbReference>
<dbReference type="GO" id="GO:0006298">
    <property type="term" value="P:mismatch repair"/>
    <property type="evidence" value="ECO:0007669"/>
    <property type="project" value="UniProtKB-UniRule"/>
</dbReference>
<dbReference type="HAMAP" id="MF_00149">
    <property type="entry name" value="DNA_mis_repair"/>
    <property type="match status" value="1"/>
</dbReference>
<dbReference type="InterPro" id="IPR038973">
    <property type="entry name" value="MutL/Mlh/Pms-like"/>
</dbReference>
<dbReference type="SMART" id="SM01340">
    <property type="entry name" value="DNA_mis_repair"/>
    <property type="match status" value="1"/>
</dbReference>
<dbReference type="GO" id="GO:0030983">
    <property type="term" value="F:mismatched DNA binding"/>
    <property type="evidence" value="ECO:0007669"/>
    <property type="project" value="InterPro"/>
</dbReference>
<keyword evidence="8" id="KW-0255">Endonuclease</keyword>
<dbReference type="InterPro" id="IPR042120">
    <property type="entry name" value="MutL_C_dimsub"/>
</dbReference>
<dbReference type="GO" id="GO:0016887">
    <property type="term" value="F:ATP hydrolysis activity"/>
    <property type="evidence" value="ECO:0007669"/>
    <property type="project" value="InterPro"/>
</dbReference>
<keyword evidence="2 4" id="KW-0227">DNA damage</keyword>
<evidence type="ECO:0000259" key="7">
    <source>
        <dbReference type="SMART" id="SM01340"/>
    </source>
</evidence>
<dbReference type="SMART" id="SM00853">
    <property type="entry name" value="MutL_C"/>
    <property type="match status" value="1"/>
</dbReference>
<dbReference type="Pfam" id="PF02518">
    <property type="entry name" value="HATPase_c"/>
    <property type="match status" value="1"/>
</dbReference>
<dbReference type="SUPFAM" id="SSF54211">
    <property type="entry name" value="Ribosomal protein S5 domain 2-like"/>
    <property type="match status" value="1"/>
</dbReference>
<dbReference type="Gene3D" id="3.30.565.10">
    <property type="entry name" value="Histidine kinase-like ATPase, C-terminal domain"/>
    <property type="match status" value="1"/>
</dbReference>
<feature type="domain" description="DNA mismatch repair protein S5" evidence="7">
    <location>
        <begin position="208"/>
        <end position="356"/>
    </location>
</feature>
<feature type="domain" description="MutL C-terminal dimerisation" evidence="6">
    <location>
        <begin position="452"/>
        <end position="596"/>
    </location>
</feature>
<dbReference type="InterPro" id="IPR014762">
    <property type="entry name" value="DNA_mismatch_repair_CS"/>
</dbReference>
<dbReference type="InterPro" id="IPR042121">
    <property type="entry name" value="MutL_C_regsub"/>
</dbReference>
<keyword evidence="8" id="KW-0378">Hydrolase</keyword>
<dbReference type="CDD" id="cd00782">
    <property type="entry name" value="MutL_Trans"/>
    <property type="match status" value="1"/>
</dbReference>
<dbReference type="CDD" id="cd16926">
    <property type="entry name" value="HATPase_MutL-MLH-PMS-like"/>
    <property type="match status" value="1"/>
</dbReference>
<sequence>MSIQILSPEVAAKIAAGEVVERPANVVKELLENSLDAGASEIRVEVREGGRRLLRVTDNGCGIPAEELPLAFARHATSKLRSVDDLNHIITFGFRGEALYSIAAVSQVTLTSRPADQPFAASVRVEGGAIQPTKRAAAPAGTTVSVENLFFNVPARQKFLRAAATEAGHIAAIVQRYALAYPEKRFSFVNDGRLIFQSTGSGDLFDVLLLIYGRENAMQMVSLIGTAQPNSAASDDLAQDVDFHPNAPPSPREIFDRDAVRIAGYVSLPSLTRANRSAIDLFVNRRYVEDRSLTHAVVQAYHTLLPVGRFPVAVIFVEIDPTQVDVNVHPQKTQVRFVEERRVFTAVQKAVRHTLLSAAPIPELGIEGGRLQPADEMTSPLPDGWASRRAAILSAGEQPHLDLVTPTPRTTGVLPSFLSPQGSGASEQASSTPGTARSTLRGELPRLPPLRVVGQIGATYIVAEGPEGMFLIDQHAAHERILYEQYMAQRAGENSAVAKQHLLEPLMLHVGARLTGMVAAHLEALQRLGFEIEPFGGDAFLVRAAPAVLAGEDPLRVLEEIVAALGERRNLVDENIEAELVKMVCKRAAIKAGQLLSDLEMQELVRQLEQCQFPRTCPHGRPTMIQLSASELEKAFGRI</sequence>
<evidence type="ECO:0000256" key="4">
    <source>
        <dbReference type="HAMAP-Rule" id="MF_00149"/>
    </source>
</evidence>
<dbReference type="PANTHER" id="PTHR10073">
    <property type="entry name" value="DNA MISMATCH REPAIR PROTEIN MLH, PMS, MUTL"/>
    <property type="match status" value="1"/>
</dbReference>
<dbReference type="Gene3D" id="3.30.1540.20">
    <property type="entry name" value="MutL, C-terminal domain, dimerisation subdomain"/>
    <property type="match status" value="1"/>
</dbReference>
<dbReference type="PANTHER" id="PTHR10073:SF12">
    <property type="entry name" value="DNA MISMATCH REPAIR PROTEIN MLH1"/>
    <property type="match status" value="1"/>
</dbReference>
<organism evidence="8">
    <name type="scientific">Caldilinea aerophila</name>
    <dbReference type="NCBI Taxonomy" id="133453"/>
    <lineage>
        <taxon>Bacteria</taxon>
        <taxon>Bacillati</taxon>
        <taxon>Chloroflexota</taxon>
        <taxon>Caldilineae</taxon>
        <taxon>Caldilineales</taxon>
        <taxon>Caldilineaceae</taxon>
        <taxon>Caldilinea</taxon>
    </lineage>
</organism>
<reference evidence="8" key="1">
    <citation type="journal article" date="2020" name="mSystems">
        <title>Genome- and Community-Level Interaction Insights into Carbon Utilization and Element Cycling Functions of Hydrothermarchaeota in Hydrothermal Sediment.</title>
        <authorList>
            <person name="Zhou Z."/>
            <person name="Liu Y."/>
            <person name="Xu W."/>
            <person name="Pan J."/>
            <person name="Luo Z.H."/>
            <person name="Li M."/>
        </authorList>
    </citation>
    <scope>NUCLEOTIDE SEQUENCE [LARGE SCALE GENOMIC DNA]</scope>
    <source>
        <strain evidence="8">SpSt-289</strain>
    </source>
</reference>
<dbReference type="InterPro" id="IPR002099">
    <property type="entry name" value="MutL/Mlh/PMS"/>
</dbReference>
<dbReference type="InterPro" id="IPR020667">
    <property type="entry name" value="DNA_mismatch_repair_MutL"/>
</dbReference>
<dbReference type="GO" id="GO:0140664">
    <property type="term" value="F:ATP-dependent DNA damage sensor activity"/>
    <property type="evidence" value="ECO:0007669"/>
    <property type="project" value="InterPro"/>
</dbReference>
<name>A0A7C1JWH4_9CHLR</name>
<accession>A0A7C1JWH4</accession>
<keyword evidence="8" id="KW-0540">Nuclease</keyword>
<dbReference type="Pfam" id="PF01119">
    <property type="entry name" value="DNA_mis_repair"/>
    <property type="match status" value="1"/>
</dbReference>
<dbReference type="PROSITE" id="PS00058">
    <property type="entry name" value="DNA_MISMATCH_REPAIR_1"/>
    <property type="match status" value="1"/>
</dbReference>
<evidence type="ECO:0000259" key="6">
    <source>
        <dbReference type="SMART" id="SM00853"/>
    </source>
</evidence>
<dbReference type="EMBL" id="DSMG01000017">
    <property type="protein sequence ID" value="HDX30150.1"/>
    <property type="molecule type" value="Genomic_DNA"/>
</dbReference>
<protein>
    <recommendedName>
        <fullName evidence="4">DNA mismatch repair protein MutL</fullName>
    </recommendedName>
</protein>
<dbReference type="InterPro" id="IPR003594">
    <property type="entry name" value="HATPase_dom"/>
</dbReference>
<dbReference type="InterPro" id="IPR020568">
    <property type="entry name" value="Ribosomal_Su5_D2-typ_SF"/>
</dbReference>
<dbReference type="GO" id="GO:0005524">
    <property type="term" value="F:ATP binding"/>
    <property type="evidence" value="ECO:0007669"/>
    <property type="project" value="InterPro"/>
</dbReference>
<gene>
    <name evidence="4 8" type="primary">mutL</name>
    <name evidence="8" type="ORF">ENQ20_01500</name>
</gene>
<dbReference type="InterPro" id="IPR037198">
    <property type="entry name" value="MutL_C_sf"/>
</dbReference>
<comment type="caution">
    <text evidence="8">The sequence shown here is derived from an EMBL/GenBank/DDBJ whole genome shotgun (WGS) entry which is preliminary data.</text>
</comment>
<dbReference type="InterPro" id="IPR014790">
    <property type="entry name" value="MutL_C"/>
</dbReference>
<dbReference type="AlphaFoldDB" id="A0A7C1JWH4"/>
<evidence type="ECO:0000256" key="3">
    <source>
        <dbReference type="ARBA" id="ARBA00023204"/>
    </source>
</evidence>
<dbReference type="InterPro" id="IPR036890">
    <property type="entry name" value="HATPase_C_sf"/>
</dbReference>
<dbReference type="NCBIfam" id="TIGR00585">
    <property type="entry name" value="mutl"/>
    <property type="match status" value="1"/>
</dbReference>
<dbReference type="SUPFAM" id="SSF118116">
    <property type="entry name" value="DNA mismatch repair protein MutL"/>
    <property type="match status" value="1"/>
</dbReference>
<dbReference type="InterPro" id="IPR014721">
    <property type="entry name" value="Ribsml_uS5_D2-typ_fold_subgr"/>
</dbReference>
<dbReference type="InterPro" id="IPR013507">
    <property type="entry name" value="DNA_mismatch_S5_2-like"/>
</dbReference>
<evidence type="ECO:0000256" key="5">
    <source>
        <dbReference type="SAM" id="MobiDB-lite"/>
    </source>
</evidence>
<dbReference type="Pfam" id="PF08676">
    <property type="entry name" value="MutL_C"/>
    <property type="match status" value="1"/>
</dbReference>
<dbReference type="GO" id="GO:0032300">
    <property type="term" value="C:mismatch repair complex"/>
    <property type="evidence" value="ECO:0007669"/>
    <property type="project" value="InterPro"/>
</dbReference>
<feature type="compositionally biased region" description="Polar residues" evidence="5">
    <location>
        <begin position="418"/>
        <end position="438"/>
    </location>
</feature>
<proteinExistence type="inferred from homology"/>
<evidence type="ECO:0000313" key="8">
    <source>
        <dbReference type="EMBL" id="HDX30150.1"/>
    </source>
</evidence>
<dbReference type="SUPFAM" id="SSF55874">
    <property type="entry name" value="ATPase domain of HSP90 chaperone/DNA topoisomerase II/histidine kinase"/>
    <property type="match status" value="1"/>
</dbReference>
<comment type="function">
    <text evidence="4">This protein is involved in the repair of mismatches in DNA. It is required for dam-dependent methyl-directed DNA mismatch repair. May act as a 'molecular matchmaker', a protein that promotes the formation of a stable complex between two or more DNA-binding proteins in an ATP-dependent manner without itself being part of a final effector complex.</text>
</comment>
<dbReference type="GO" id="GO:0004519">
    <property type="term" value="F:endonuclease activity"/>
    <property type="evidence" value="ECO:0007669"/>
    <property type="project" value="UniProtKB-KW"/>
</dbReference>
<comment type="similarity">
    <text evidence="1 4">Belongs to the DNA mismatch repair MutL/HexB family.</text>
</comment>
<evidence type="ECO:0000256" key="2">
    <source>
        <dbReference type="ARBA" id="ARBA00022763"/>
    </source>
</evidence>
<keyword evidence="3 4" id="KW-0234">DNA repair</keyword>